<evidence type="ECO:0000313" key="2">
    <source>
        <dbReference type="EMBL" id="STX44596.1"/>
    </source>
</evidence>
<accession>A0A378JB66</accession>
<dbReference type="EMBL" id="UGOA01000001">
    <property type="protein sequence ID" value="STX44596.1"/>
    <property type="molecule type" value="Genomic_DNA"/>
</dbReference>
<dbReference type="GO" id="GO:0005975">
    <property type="term" value="P:carbohydrate metabolic process"/>
    <property type="evidence" value="ECO:0007669"/>
    <property type="project" value="InterPro"/>
</dbReference>
<dbReference type="RefSeq" id="WP_115222372.1">
    <property type="nucleotide sequence ID" value="NZ_UGOA01000001.1"/>
</dbReference>
<dbReference type="Pfam" id="PF09364">
    <property type="entry name" value="XFP_N"/>
    <property type="match status" value="1"/>
</dbReference>
<gene>
    <name evidence="2" type="primary">xfp</name>
    <name evidence="2" type="ORF">NCTC13292_02845</name>
</gene>
<dbReference type="InterPro" id="IPR029061">
    <property type="entry name" value="THDP-binding"/>
</dbReference>
<dbReference type="EC" id="4.1.2.22" evidence="2"/>
<proteinExistence type="predicted"/>
<dbReference type="GO" id="GO:0047905">
    <property type="term" value="F:fructose-6-phosphate phosphoketolase activity"/>
    <property type="evidence" value="ECO:0007669"/>
    <property type="project" value="UniProtKB-EC"/>
</dbReference>
<dbReference type="SUPFAM" id="SSF52518">
    <property type="entry name" value="Thiamin diphosphate-binding fold (THDP-binding)"/>
    <property type="match status" value="1"/>
</dbReference>
<dbReference type="InterPro" id="IPR018970">
    <property type="entry name" value="Xul5P/Fru6P_PKetolase_N"/>
</dbReference>
<organism evidence="2 3">
    <name type="scientific">Legionella donaldsonii</name>
    <dbReference type="NCBI Taxonomy" id="45060"/>
    <lineage>
        <taxon>Bacteria</taxon>
        <taxon>Pseudomonadati</taxon>
        <taxon>Pseudomonadota</taxon>
        <taxon>Gammaproteobacteria</taxon>
        <taxon>Legionellales</taxon>
        <taxon>Legionellaceae</taxon>
        <taxon>Legionella</taxon>
    </lineage>
</organism>
<dbReference type="PANTHER" id="PTHR31273:SF0">
    <property type="entry name" value="PHOSPHOKETOLASE-RELATED"/>
    <property type="match status" value="1"/>
</dbReference>
<dbReference type="AlphaFoldDB" id="A0A378JB66"/>
<name>A0A378JB66_9GAMM</name>
<sequence length="132" mass="15074">MEDAIESIKQYMRAANYLSAAQIYLMNNRLLEQPLTFADIKPRLLGHWGTCPGINFIYAHLNYLIKKQQSPMLFILGPGHGYAALQANLFIEGTSINIILKRLIPNKELAISLKTSAGRMAAFQVRSYFRRW</sequence>
<dbReference type="InterPro" id="IPR005593">
    <property type="entry name" value="Xul5P/Fru6P_PKetolase"/>
</dbReference>
<evidence type="ECO:0000313" key="3">
    <source>
        <dbReference type="Proteomes" id="UP000254677"/>
    </source>
</evidence>
<keyword evidence="3" id="KW-1185">Reference proteome</keyword>
<dbReference type="OrthoDB" id="9768449at2"/>
<evidence type="ECO:0000259" key="1">
    <source>
        <dbReference type="Pfam" id="PF09364"/>
    </source>
</evidence>
<reference evidence="2 3" key="1">
    <citation type="submission" date="2018-06" db="EMBL/GenBank/DDBJ databases">
        <authorList>
            <consortium name="Pathogen Informatics"/>
            <person name="Doyle S."/>
        </authorList>
    </citation>
    <scope>NUCLEOTIDE SEQUENCE [LARGE SCALE GENOMIC DNA]</scope>
    <source>
        <strain evidence="2 3">NCTC13292</strain>
    </source>
</reference>
<keyword evidence="2" id="KW-0456">Lyase</keyword>
<dbReference type="Proteomes" id="UP000254677">
    <property type="component" value="Unassembled WGS sequence"/>
</dbReference>
<dbReference type="PANTHER" id="PTHR31273">
    <property type="entry name" value="PHOSPHOKETOLASE-RELATED"/>
    <property type="match status" value="1"/>
</dbReference>
<dbReference type="Gene3D" id="3.40.50.970">
    <property type="match status" value="1"/>
</dbReference>
<protein>
    <submittedName>
        <fullName evidence="2">Xylulose-5-phosphate/fructose-6-phosphate phosphoketolase</fullName>
        <ecNumber evidence="2">4.1.2.22</ecNumber>
    </submittedName>
</protein>
<feature type="domain" description="Xylulose 5-phosphate/Fructose 6-phosphate phosphoketolase N-terminal" evidence="1">
    <location>
        <begin position="2"/>
        <end position="95"/>
    </location>
</feature>